<feature type="domain" description="Type I restriction modification DNA specificity" evidence="4">
    <location>
        <begin position="210"/>
        <end position="370"/>
    </location>
</feature>
<dbReference type="GO" id="GO:0009307">
    <property type="term" value="P:DNA restriction-modification system"/>
    <property type="evidence" value="ECO:0007669"/>
    <property type="project" value="UniProtKB-KW"/>
</dbReference>
<organism evidence="5 6">
    <name type="scientific">Antarcticibacterium flavum</name>
    <dbReference type="NCBI Taxonomy" id="2058175"/>
    <lineage>
        <taxon>Bacteria</taxon>
        <taxon>Pseudomonadati</taxon>
        <taxon>Bacteroidota</taxon>
        <taxon>Flavobacteriia</taxon>
        <taxon>Flavobacteriales</taxon>
        <taxon>Flavobacteriaceae</taxon>
        <taxon>Antarcticibacterium</taxon>
    </lineage>
</organism>
<dbReference type="SUPFAM" id="SSF116734">
    <property type="entry name" value="DNA methylase specificity domain"/>
    <property type="match status" value="2"/>
</dbReference>
<name>A0A5B7X129_9FLAO</name>
<evidence type="ECO:0000313" key="6">
    <source>
        <dbReference type="Proteomes" id="UP000309016"/>
    </source>
</evidence>
<dbReference type="Proteomes" id="UP000309016">
    <property type="component" value="Chromosome"/>
</dbReference>
<proteinExistence type="inferred from homology"/>
<dbReference type="OrthoDB" id="667970at2"/>
<dbReference type="EMBL" id="CP040812">
    <property type="protein sequence ID" value="QCY69067.1"/>
    <property type="molecule type" value="Genomic_DNA"/>
</dbReference>
<dbReference type="PANTHER" id="PTHR30408">
    <property type="entry name" value="TYPE-1 RESTRICTION ENZYME ECOKI SPECIFICITY PROTEIN"/>
    <property type="match status" value="1"/>
</dbReference>
<protein>
    <submittedName>
        <fullName evidence="5">Restriction endonuclease subunit S</fullName>
    </submittedName>
</protein>
<keyword evidence="2" id="KW-0680">Restriction system</keyword>
<dbReference type="GO" id="GO:0003677">
    <property type="term" value="F:DNA binding"/>
    <property type="evidence" value="ECO:0007669"/>
    <property type="project" value="UniProtKB-KW"/>
</dbReference>
<dbReference type="GO" id="GO:0004519">
    <property type="term" value="F:endonuclease activity"/>
    <property type="evidence" value="ECO:0007669"/>
    <property type="project" value="UniProtKB-KW"/>
</dbReference>
<comment type="similarity">
    <text evidence="1">Belongs to the type-I restriction system S methylase family.</text>
</comment>
<sequence length="385" mass="44104">METEVERNREQKIAPQLRFREFESNWIKIPLGKIIKSISSGKTKPEDNGKYPVFGSTGIIGNCSYFTHDGEFILIARVGANAGKIQRVIGKFSVTDNTLVLIPEENKLLPKFAELFLMHFNLNKLIFGSGQPLITGGLIKSIKIILPSLPEQQKITSFFSVVNIKLQQVTRKKELLETYKKGVMQQLFSQDIRFKDEDGKDFPEWKWVNGNKLFDNISDKNHNSDLPILAITQDQGAIPRDLINYKITVTKQSVESYKVVQKGDFVISLRTFQGGIEYSDYHGICSPAYIVLRANSKNVDKTFYKLYLKTPFYIKQLQKNLEGIRDGKMISYKYFSEIKLPFPSIEEQQKIAKFLSAIDEKIEAVSQQNEKSQSFKKGLLQQMFV</sequence>
<dbReference type="InterPro" id="IPR052021">
    <property type="entry name" value="Type-I_RS_S_subunit"/>
</dbReference>
<dbReference type="KEGG" id="afla:FHG64_06405"/>
<dbReference type="CDD" id="cd17266">
    <property type="entry name" value="RMtype1_S_Sau1132ORF3780P-TRD2-CR2_like"/>
    <property type="match status" value="1"/>
</dbReference>
<keyword evidence="6" id="KW-1185">Reference proteome</keyword>
<evidence type="ECO:0000256" key="2">
    <source>
        <dbReference type="ARBA" id="ARBA00022747"/>
    </source>
</evidence>
<evidence type="ECO:0000259" key="4">
    <source>
        <dbReference type="Pfam" id="PF01420"/>
    </source>
</evidence>
<dbReference type="RefSeq" id="WP_139065643.1">
    <property type="nucleotide sequence ID" value="NZ_CP040812.1"/>
</dbReference>
<keyword evidence="3" id="KW-0238">DNA-binding</keyword>
<accession>A0A5B7X129</accession>
<dbReference type="InterPro" id="IPR044946">
    <property type="entry name" value="Restrct_endonuc_typeI_TRD_sf"/>
</dbReference>
<keyword evidence="5" id="KW-0255">Endonuclease</keyword>
<dbReference type="Pfam" id="PF01420">
    <property type="entry name" value="Methylase_S"/>
    <property type="match status" value="2"/>
</dbReference>
<dbReference type="Gene3D" id="3.90.220.20">
    <property type="entry name" value="DNA methylase specificity domains"/>
    <property type="match status" value="2"/>
</dbReference>
<dbReference type="PANTHER" id="PTHR30408:SF12">
    <property type="entry name" value="TYPE I RESTRICTION ENZYME MJAVIII SPECIFICITY SUBUNIT"/>
    <property type="match status" value="1"/>
</dbReference>
<dbReference type="AlphaFoldDB" id="A0A5B7X129"/>
<reference evidence="5 6" key="1">
    <citation type="submission" date="2019-06" db="EMBL/GenBank/DDBJ databases">
        <title>Complete genome sequence of Antarcticibacterium flavum KCTC 52984T from an Antarctic marine sediment.</title>
        <authorList>
            <person name="Lee Y.M."/>
            <person name="Shin S.C."/>
        </authorList>
    </citation>
    <scope>NUCLEOTIDE SEQUENCE [LARGE SCALE GENOMIC DNA]</scope>
    <source>
        <strain evidence="5 6">KCTC 52984</strain>
    </source>
</reference>
<evidence type="ECO:0000256" key="3">
    <source>
        <dbReference type="ARBA" id="ARBA00023125"/>
    </source>
</evidence>
<keyword evidence="5" id="KW-0378">Hydrolase</keyword>
<dbReference type="InterPro" id="IPR000055">
    <property type="entry name" value="Restrct_endonuc_typeI_TRD"/>
</dbReference>
<dbReference type="REBASE" id="314023">
    <property type="entry name" value="S.Afl52984ORF6400P"/>
</dbReference>
<gene>
    <name evidence="5" type="ORF">FHG64_06405</name>
</gene>
<evidence type="ECO:0000256" key="1">
    <source>
        <dbReference type="ARBA" id="ARBA00010923"/>
    </source>
</evidence>
<feature type="domain" description="Type I restriction modification DNA specificity" evidence="4">
    <location>
        <begin position="25"/>
        <end position="175"/>
    </location>
</feature>
<keyword evidence="5" id="KW-0540">Nuclease</keyword>
<evidence type="ECO:0000313" key="5">
    <source>
        <dbReference type="EMBL" id="QCY69067.1"/>
    </source>
</evidence>